<comment type="caution">
    <text evidence="5">The sequence shown here is derived from an EMBL/GenBank/DDBJ whole genome shotgun (WGS) entry which is preliminary data.</text>
</comment>
<dbReference type="GO" id="GO:0046872">
    <property type="term" value="F:metal ion binding"/>
    <property type="evidence" value="ECO:0007669"/>
    <property type="project" value="UniProtKB-KW"/>
</dbReference>
<feature type="domain" description="JmjC" evidence="4">
    <location>
        <begin position="121"/>
        <end position="270"/>
    </location>
</feature>
<evidence type="ECO:0000313" key="6">
    <source>
        <dbReference type="Proteomes" id="UP000516957"/>
    </source>
</evidence>
<dbReference type="PANTHER" id="PTHR13096">
    <property type="entry name" value="MINA53 MYC INDUCED NUCLEAR ANTIGEN"/>
    <property type="match status" value="1"/>
</dbReference>
<dbReference type="GO" id="GO:0051864">
    <property type="term" value="F:histone H3K36 demethylase activity"/>
    <property type="evidence" value="ECO:0007669"/>
    <property type="project" value="TreeGrafter"/>
</dbReference>
<proteinExistence type="predicted"/>
<reference evidence="5 6" key="1">
    <citation type="submission" date="2020-07" db="EMBL/GenBank/DDBJ databases">
        <title>Sequencing the genomes of 1000 actinobacteria strains.</title>
        <authorList>
            <person name="Klenk H.-P."/>
        </authorList>
    </citation>
    <scope>NUCLEOTIDE SEQUENCE [LARGE SCALE GENOMIC DNA]</scope>
    <source>
        <strain evidence="5 6">DSM 18965</strain>
    </source>
</reference>
<gene>
    <name evidence="5" type="ORF">BKA08_002845</name>
</gene>
<dbReference type="Proteomes" id="UP000516957">
    <property type="component" value="Unassembled WGS sequence"/>
</dbReference>
<dbReference type="EMBL" id="JACCBE010000001">
    <property type="protein sequence ID" value="NYD58607.1"/>
    <property type="molecule type" value="Genomic_DNA"/>
</dbReference>
<dbReference type="SMART" id="SM00558">
    <property type="entry name" value="JmjC"/>
    <property type="match status" value="1"/>
</dbReference>
<dbReference type="AlphaFoldDB" id="A0A7Y9F2W7"/>
<dbReference type="Pfam" id="PF08007">
    <property type="entry name" value="JmjC_2"/>
    <property type="match status" value="1"/>
</dbReference>
<evidence type="ECO:0000259" key="4">
    <source>
        <dbReference type="PROSITE" id="PS51184"/>
    </source>
</evidence>
<sequence length="411" mass="43666">MSHQPQDGRPPTAGPAVPARPALARLVGDVDRFAEASWAREPLLRHTAKVAAGAAGFDDLLTERAVDELVSERGLRTPFLRVAKAGSTLPHGAFTAPGGLGAGIADQVSDDKLSALFAAGATLVLQGLHRVWPPVIDFCQQLAADFGHPVQANAYVTPPQNQGFDDHYDVHDVFVLQVAGRKKWSIHAPVLPSPLRDQPWTDHRDAVRRAAEREPVIEAVLEPGDVLYLPRGYLHSATALGGVTVHLTLGVHSWTRYAVAEELVALALQRLGDDEEARASLGLGTSLTGEELDLDLVGKRLRDALESIDPDEVAERLRSRRRDAQRAAPVGPLAQHALATSLTDDTAVRLRAHLEATLVQGTLTTRAGSVPVAGVPDAALERLLAGGAVTAADLGLDRARRLVEAGLVVAG</sequence>
<dbReference type="SUPFAM" id="SSF51197">
    <property type="entry name" value="Clavaminate synthase-like"/>
    <property type="match status" value="1"/>
</dbReference>
<evidence type="ECO:0000256" key="3">
    <source>
        <dbReference type="ARBA" id="ARBA00023004"/>
    </source>
</evidence>
<comment type="cofactor">
    <cofactor evidence="1">
        <name>Fe(2+)</name>
        <dbReference type="ChEBI" id="CHEBI:29033"/>
    </cofactor>
</comment>
<keyword evidence="2" id="KW-0479">Metal-binding</keyword>
<dbReference type="RefSeq" id="WP_179616199.1">
    <property type="nucleotide sequence ID" value="NZ_CP059163.1"/>
</dbReference>
<dbReference type="PROSITE" id="PS51184">
    <property type="entry name" value="JMJC"/>
    <property type="match status" value="1"/>
</dbReference>
<dbReference type="GO" id="GO:0032453">
    <property type="term" value="F:histone H3K4 demethylase activity"/>
    <property type="evidence" value="ECO:0007669"/>
    <property type="project" value="TreeGrafter"/>
</dbReference>
<protein>
    <recommendedName>
        <fullName evidence="4">JmjC domain-containing protein</fullName>
    </recommendedName>
</protein>
<dbReference type="Gene3D" id="2.60.120.650">
    <property type="entry name" value="Cupin"/>
    <property type="match status" value="1"/>
</dbReference>
<evidence type="ECO:0000313" key="5">
    <source>
        <dbReference type="EMBL" id="NYD58607.1"/>
    </source>
</evidence>
<organism evidence="5 6">
    <name type="scientific">Nocardioides marinisabuli</name>
    <dbReference type="NCBI Taxonomy" id="419476"/>
    <lineage>
        <taxon>Bacteria</taxon>
        <taxon>Bacillati</taxon>
        <taxon>Actinomycetota</taxon>
        <taxon>Actinomycetes</taxon>
        <taxon>Propionibacteriales</taxon>
        <taxon>Nocardioidaceae</taxon>
        <taxon>Nocardioides</taxon>
    </lineage>
</organism>
<name>A0A7Y9F2W7_9ACTN</name>
<evidence type="ECO:0000256" key="1">
    <source>
        <dbReference type="ARBA" id="ARBA00001954"/>
    </source>
</evidence>
<evidence type="ECO:0000256" key="2">
    <source>
        <dbReference type="ARBA" id="ARBA00022723"/>
    </source>
</evidence>
<dbReference type="InterPro" id="IPR039994">
    <property type="entry name" value="NO66-like"/>
</dbReference>
<dbReference type="InterPro" id="IPR003347">
    <property type="entry name" value="JmjC_dom"/>
</dbReference>
<keyword evidence="6" id="KW-1185">Reference proteome</keyword>
<accession>A0A7Y9F2W7</accession>
<keyword evidence="3" id="KW-0408">Iron</keyword>
<dbReference type="PANTHER" id="PTHR13096:SF9">
    <property type="entry name" value="BIFUNCTIONAL LYSINE-SPECIFIC DEMETHYLASE AND HISTIDYL-HYDROXYLASE"/>
    <property type="match status" value="1"/>
</dbReference>